<feature type="transmembrane region" description="Helical" evidence="9">
    <location>
        <begin position="260"/>
        <end position="279"/>
    </location>
</feature>
<feature type="transmembrane region" description="Helical" evidence="9">
    <location>
        <begin position="363"/>
        <end position="386"/>
    </location>
</feature>
<evidence type="ECO:0000256" key="5">
    <source>
        <dbReference type="ARBA" id="ARBA00022692"/>
    </source>
</evidence>
<feature type="transmembrane region" description="Helical" evidence="9">
    <location>
        <begin position="291"/>
        <end position="313"/>
    </location>
</feature>
<evidence type="ECO:0000313" key="11">
    <source>
        <dbReference type="Proteomes" id="UP001605036"/>
    </source>
</evidence>
<dbReference type="FunFam" id="1.20.1530.20:FF:000009">
    <property type="entry name" value="Arsenite transporter, ACR3 family"/>
    <property type="match status" value="1"/>
</dbReference>
<keyword evidence="4" id="KW-1003">Cell membrane</keyword>
<feature type="transmembrane region" description="Helical" evidence="9">
    <location>
        <begin position="231"/>
        <end position="254"/>
    </location>
</feature>
<comment type="similarity">
    <text evidence="2">Belongs to the arsenical resistance-3 (ACR3) (TC 2.A.59) family.</text>
</comment>
<keyword evidence="3" id="KW-0813">Transport</keyword>
<organism evidence="10 11">
    <name type="scientific">Riccia fluitans</name>
    <dbReference type="NCBI Taxonomy" id="41844"/>
    <lineage>
        <taxon>Eukaryota</taxon>
        <taxon>Viridiplantae</taxon>
        <taxon>Streptophyta</taxon>
        <taxon>Embryophyta</taxon>
        <taxon>Marchantiophyta</taxon>
        <taxon>Marchantiopsida</taxon>
        <taxon>Marchantiidae</taxon>
        <taxon>Marchantiales</taxon>
        <taxon>Ricciaceae</taxon>
        <taxon>Riccia</taxon>
    </lineage>
</organism>
<dbReference type="Proteomes" id="UP001605036">
    <property type="component" value="Unassembled WGS sequence"/>
</dbReference>
<comment type="subcellular location">
    <subcellularLocation>
        <location evidence="1">Cell membrane</location>
        <topology evidence="1">Multi-pass membrane protein</topology>
    </subcellularLocation>
</comment>
<feature type="transmembrane region" description="Helical" evidence="9">
    <location>
        <begin position="333"/>
        <end position="351"/>
    </location>
</feature>
<dbReference type="AlphaFoldDB" id="A0ABD1ZEN0"/>
<feature type="transmembrane region" description="Helical" evidence="9">
    <location>
        <begin position="431"/>
        <end position="455"/>
    </location>
</feature>
<feature type="transmembrane region" description="Helical" evidence="9">
    <location>
        <begin position="191"/>
        <end position="210"/>
    </location>
</feature>
<evidence type="ECO:0000256" key="6">
    <source>
        <dbReference type="ARBA" id="ARBA00022849"/>
    </source>
</evidence>
<evidence type="ECO:0008006" key="12">
    <source>
        <dbReference type="Google" id="ProtNLM"/>
    </source>
</evidence>
<feature type="transmembrane region" description="Helical" evidence="9">
    <location>
        <begin position="461"/>
        <end position="484"/>
    </location>
</feature>
<dbReference type="PANTHER" id="PTHR43057:SF1">
    <property type="entry name" value="ARSENICAL-RESISTANCE PROTEIN 3"/>
    <property type="match status" value="1"/>
</dbReference>
<keyword evidence="5 9" id="KW-0812">Transmembrane</keyword>
<keyword evidence="7 9" id="KW-1133">Transmembrane helix</keyword>
<feature type="transmembrane region" description="Helical" evidence="9">
    <location>
        <begin position="398"/>
        <end position="419"/>
    </location>
</feature>
<dbReference type="InterPro" id="IPR002657">
    <property type="entry name" value="BilAc:Na_symport/Acr3"/>
</dbReference>
<dbReference type="PANTHER" id="PTHR43057">
    <property type="entry name" value="ARSENITE EFFLUX TRANSPORTER"/>
    <property type="match status" value="1"/>
</dbReference>
<evidence type="ECO:0000256" key="4">
    <source>
        <dbReference type="ARBA" id="ARBA00022475"/>
    </source>
</evidence>
<dbReference type="EMBL" id="JBHFFA010000002">
    <property type="protein sequence ID" value="KAL2645082.1"/>
    <property type="molecule type" value="Genomic_DNA"/>
</dbReference>
<proteinExistence type="inferred from homology"/>
<comment type="caution">
    <text evidence="10">The sequence shown here is derived from an EMBL/GenBank/DDBJ whole genome shotgun (WGS) entry which is preliminary data.</text>
</comment>
<evidence type="ECO:0000256" key="2">
    <source>
        <dbReference type="ARBA" id="ARBA00010110"/>
    </source>
</evidence>
<dbReference type="GO" id="GO:0005886">
    <property type="term" value="C:plasma membrane"/>
    <property type="evidence" value="ECO:0007669"/>
    <property type="project" value="UniProtKB-SubCell"/>
</dbReference>
<dbReference type="NCBIfam" id="TIGR00832">
    <property type="entry name" value="acr3"/>
    <property type="match status" value="1"/>
</dbReference>
<feature type="transmembrane region" description="Helical" evidence="9">
    <location>
        <begin position="160"/>
        <end position="179"/>
    </location>
</feature>
<evidence type="ECO:0000256" key="3">
    <source>
        <dbReference type="ARBA" id="ARBA00022448"/>
    </source>
</evidence>
<keyword evidence="11" id="KW-1185">Reference proteome</keyword>
<evidence type="ECO:0000256" key="7">
    <source>
        <dbReference type="ARBA" id="ARBA00022989"/>
    </source>
</evidence>
<dbReference type="Pfam" id="PF01758">
    <property type="entry name" value="SBF"/>
    <property type="match status" value="1"/>
</dbReference>
<evidence type="ECO:0000256" key="9">
    <source>
        <dbReference type="SAM" id="Phobius"/>
    </source>
</evidence>
<reference evidence="10 11" key="1">
    <citation type="submission" date="2024-09" db="EMBL/GenBank/DDBJ databases">
        <title>Chromosome-scale assembly of Riccia fluitans.</title>
        <authorList>
            <person name="Paukszto L."/>
            <person name="Sawicki J."/>
            <person name="Karawczyk K."/>
            <person name="Piernik-Szablinska J."/>
            <person name="Szczecinska M."/>
            <person name="Mazdziarz M."/>
        </authorList>
    </citation>
    <scope>NUCLEOTIDE SEQUENCE [LARGE SCALE GENOMIC DNA]</scope>
    <source>
        <strain evidence="10">Rf_01</strain>
        <tissue evidence="10">Aerial parts of the thallus</tissue>
    </source>
</reference>
<evidence type="ECO:0000313" key="10">
    <source>
        <dbReference type="EMBL" id="KAL2645082.1"/>
    </source>
</evidence>
<name>A0ABD1ZEN0_9MARC</name>
<sequence length="491" mass="54205">MRRRRTTGFHMISCTHLSMSMAEIAAISRGCRIWRTMEDAQMNEPRDERVDTTHLEVGEVVVRCKPQWDDGRAVGGIKESLRCRFTKGSKQVDVPLMPGDRGDDLLCRCNAEFTTSGAKVSILLPNGDELLCEPMPAADEVKEVVAGGEIFRKLSLLDRYLFVWIFAVMGLALLVGYYVGGIKKRISVVEISSVSLPIAIGLWVMMYPVLCKVRYELLWGMLFGGRLGKNIIISLVFNWLIGPALMTGLAWATLPDLPNYRTGVILVGIARCIAMVLIWNELAKGDSQLCAVIVAVNSILQIALFTPVALFYLKVVSRVKGIDVGAWTVAKSVLLFLGVPLGAGVLTRLILRRGVGRKWYDTKFIPFIGPFALLGLLYTIFLMFAVQAHEIVNNIGQVARVVVPLLLYFAITFTSSVLLTRHLKLPYPEIVTQSFTAASNNFELAIAVAVGAFGIDSHEALAATIGPLIEVPVLLLLVYVTLFFQKWLSRA</sequence>
<evidence type="ECO:0000256" key="1">
    <source>
        <dbReference type="ARBA" id="ARBA00004651"/>
    </source>
</evidence>
<dbReference type="Gene3D" id="1.20.1530.20">
    <property type="match status" value="1"/>
</dbReference>
<keyword evidence="6" id="KW-0059">Arsenical resistance</keyword>
<dbReference type="InterPro" id="IPR038770">
    <property type="entry name" value="Na+/solute_symporter_sf"/>
</dbReference>
<dbReference type="GO" id="GO:0046685">
    <property type="term" value="P:response to arsenic-containing substance"/>
    <property type="evidence" value="ECO:0007669"/>
    <property type="project" value="UniProtKB-KW"/>
</dbReference>
<evidence type="ECO:0000256" key="8">
    <source>
        <dbReference type="ARBA" id="ARBA00023136"/>
    </source>
</evidence>
<protein>
    <recommendedName>
        <fullName evidence="12">Arsenite transporter</fullName>
    </recommendedName>
</protein>
<gene>
    <name evidence="10" type="ORF">R1flu_012669</name>
</gene>
<dbReference type="InterPro" id="IPR004706">
    <property type="entry name" value="Arsenical-R_Acr3"/>
</dbReference>
<accession>A0ABD1ZEN0</accession>
<keyword evidence="8 9" id="KW-0472">Membrane</keyword>